<gene>
    <name evidence="1" type="ORF">A4V09_10870</name>
</gene>
<name>A0A1C7IDE4_9FIRM</name>
<dbReference type="KEGG" id="byl:A4V09_10870"/>
<dbReference type="SUPFAM" id="SSF46785">
    <property type="entry name" value="Winged helix' DNA-binding domain"/>
    <property type="match status" value="1"/>
</dbReference>
<dbReference type="OrthoDB" id="4986073at2"/>
<evidence type="ECO:0000313" key="1">
    <source>
        <dbReference type="EMBL" id="ANU76222.1"/>
    </source>
</evidence>
<dbReference type="AlphaFoldDB" id="A0A1C7IDE4"/>
<organism evidence="1 2">
    <name type="scientific">Blautia pseudococcoides</name>
    <dbReference type="NCBI Taxonomy" id="1796616"/>
    <lineage>
        <taxon>Bacteria</taxon>
        <taxon>Bacillati</taxon>
        <taxon>Bacillota</taxon>
        <taxon>Clostridia</taxon>
        <taxon>Lachnospirales</taxon>
        <taxon>Lachnospiraceae</taxon>
        <taxon>Blautia</taxon>
    </lineage>
</organism>
<dbReference type="STRING" id="1796616.A4V09_10870"/>
<dbReference type="InterPro" id="IPR036388">
    <property type="entry name" value="WH-like_DNA-bd_sf"/>
</dbReference>
<evidence type="ECO:0000313" key="2">
    <source>
        <dbReference type="Proteomes" id="UP000092574"/>
    </source>
</evidence>
<sequence>MGYRVALLLKQHYYQHFNHRLPGISEDIFVECFTYDTLEELKTIFLQNKNNFEGFLVSGIAPMKAIYSLGEQAADAVVDYFHISVENTYRILLQQIVLNEQLKLSRIGMDFLQDGHTLKELLESNRFAQRIREFEDEWIAYSSNVDLDEREAALSEKYRELAAQDKLDMVITYFYSVIENLSDTSIPCIYVYPDENMISDILNSMKKSISIKSMKNHLPAVIHINMENMPVQDEMSYETTRLEINKMIVELNRKYLNRLIIKNTYRDFELYGDHSIIKEITGEFQKCQILDLLHSLPSFRGSVGYGIGRTFYQARVNAIDASHYSRNGSQQEDGSYLIDENDQLTVLQIGLVPAGMKVSGDYIHDIADKVSLSSETIVRIIRVMKQEGTNKLTSQELMHHLNISARAANKFLAALQKDGYAEVVGMRRSGNKGRPINIYQINLKY</sequence>
<dbReference type="RefSeq" id="WP_065542396.1">
    <property type="nucleotide sequence ID" value="NZ_CP015405.2"/>
</dbReference>
<evidence type="ECO:0008006" key="3">
    <source>
        <dbReference type="Google" id="ProtNLM"/>
    </source>
</evidence>
<accession>A0A1C7IDE4</accession>
<proteinExistence type="predicted"/>
<dbReference type="EMBL" id="CP015405">
    <property type="protein sequence ID" value="ANU76222.1"/>
    <property type="molecule type" value="Genomic_DNA"/>
</dbReference>
<reference evidence="1" key="1">
    <citation type="submission" date="2017-04" db="EMBL/GenBank/DDBJ databases">
        <title>Complete Genome Sequences of Twelve Strains of a Stable Defined Moderately Diverse Mouse Microbiota 2 (sDMDMm2).</title>
        <authorList>
            <person name="Uchimura Y."/>
            <person name="Wyss M."/>
            <person name="Brugiroux S."/>
            <person name="Limenitakis J.P."/>
            <person name="Stecher B."/>
            <person name="McCoy K.D."/>
            <person name="Macpherson A.J."/>
        </authorList>
    </citation>
    <scope>NUCLEOTIDE SEQUENCE</scope>
    <source>
        <strain evidence="1">YL58</strain>
    </source>
</reference>
<protein>
    <recommendedName>
        <fullName evidence="3">HTH domain-containing protein</fullName>
    </recommendedName>
</protein>
<dbReference type="Gene3D" id="1.10.10.10">
    <property type="entry name" value="Winged helix-like DNA-binding domain superfamily/Winged helix DNA-binding domain"/>
    <property type="match status" value="1"/>
</dbReference>
<dbReference type="Proteomes" id="UP000092574">
    <property type="component" value="Chromosome"/>
</dbReference>
<dbReference type="InterPro" id="IPR036390">
    <property type="entry name" value="WH_DNA-bd_sf"/>
</dbReference>
<keyword evidence="2" id="KW-1185">Reference proteome</keyword>